<evidence type="ECO:0008006" key="5">
    <source>
        <dbReference type="Google" id="ProtNLM"/>
    </source>
</evidence>
<dbReference type="Proteomes" id="UP000295361">
    <property type="component" value="Unassembled WGS sequence"/>
</dbReference>
<dbReference type="RefSeq" id="WP_133700127.1">
    <property type="nucleotide sequence ID" value="NZ_SNXS01000002.1"/>
</dbReference>
<organism evidence="3 4">
    <name type="scientific">Roseateles toxinivorans</name>
    <dbReference type="NCBI Taxonomy" id="270368"/>
    <lineage>
        <taxon>Bacteria</taxon>
        <taxon>Pseudomonadati</taxon>
        <taxon>Pseudomonadota</taxon>
        <taxon>Betaproteobacteria</taxon>
        <taxon>Burkholderiales</taxon>
        <taxon>Sphaerotilaceae</taxon>
        <taxon>Roseateles</taxon>
    </lineage>
</organism>
<dbReference type="OrthoDB" id="9796900at2"/>
<dbReference type="SMART" id="SM00671">
    <property type="entry name" value="SEL1"/>
    <property type="match status" value="2"/>
</dbReference>
<dbReference type="InParanoid" id="A0A4R6QNV3"/>
<dbReference type="SUPFAM" id="SSF81901">
    <property type="entry name" value="HCP-like"/>
    <property type="match status" value="1"/>
</dbReference>
<feature type="chain" id="PRO_5020225963" description="Sel1 repeat-containing protein" evidence="2">
    <location>
        <begin position="28"/>
        <end position="307"/>
    </location>
</feature>
<evidence type="ECO:0000256" key="2">
    <source>
        <dbReference type="SAM" id="SignalP"/>
    </source>
</evidence>
<sequence>MRSSTPFRGWPLLPLLLATWLVQPVMAQPANTAATLPKSISARLPLGCVDLSDGQRSTGPRDRQHLASVEAAAEAGRASCQLLLGHWYEDGAGVSLSQAKAMDLYRQAAVNNGRGHLAMGRLVESDWTPDYARARRHYADAIAHSVPAGEVALARLHREGLGGPKDQAEALRVLRMGAYRGDNQSWRDMHLLSDYASLSDEAQKLEDFTNWRRNYWQRLSQAMSMAHDQGALPGAGSGVWLAEFSNGAQRPQVSNIETSGRDDLDRAVTRVLAQVAMPPPPPGEQNMSLKIPLSVAPREPATAASAR</sequence>
<comment type="caution">
    <text evidence="3">The sequence shown here is derived from an EMBL/GenBank/DDBJ whole genome shotgun (WGS) entry which is preliminary data.</text>
</comment>
<dbReference type="EMBL" id="SNXS01000002">
    <property type="protein sequence ID" value="TDP72676.1"/>
    <property type="molecule type" value="Genomic_DNA"/>
</dbReference>
<dbReference type="AlphaFoldDB" id="A0A4R6QNV3"/>
<reference evidence="3 4" key="1">
    <citation type="submission" date="2019-03" db="EMBL/GenBank/DDBJ databases">
        <title>Genomic Encyclopedia of Type Strains, Phase IV (KMG-IV): sequencing the most valuable type-strain genomes for metagenomic binning, comparative biology and taxonomic classification.</title>
        <authorList>
            <person name="Goeker M."/>
        </authorList>
    </citation>
    <scope>NUCLEOTIDE SEQUENCE [LARGE SCALE GENOMIC DNA]</scope>
    <source>
        <strain evidence="3 4">DSM 16998</strain>
    </source>
</reference>
<gene>
    <name evidence="3" type="ORF">DES47_102421</name>
</gene>
<proteinExistence type="predicted"/>
<dbReference type="InterPro" id="IPR011990">
    <property type="entry name" value="TPR-like_helical_dom_sf"/>
</dbReference>
<dbReference type="Gene3D" id="1.25.40.10">
    <property type="entry name" value="Tetratricopeptide repeat domain"/>
    <property type="match status" value="1"/>
</dbReference>
<accession>A0A4R6QNV3</accession>
<feature type="signal peptide" evidence="2">
    <location>
        <begin position="1"/>
        <end position="27"/>
    </location>
</feature>
<evidence type="ECO:0000256" key="1">
    <source>
        <dbReference type="SAM" id="MobiDB-lite"/>
    </source>
</evidence>
<dbReference type="InterPro" id="IPR006597">
    <property type="entry name" value="Sel1-like"/>
</dbReference>
<evidence type="ECO:0000313" key="3">
    <source>
        <dbReference type="EMBL" id="TDP72676.1"/>
    </source>
</evidence>
<name>A0A4R6QNV3_9BURK</name>
<keyword evidence="2" id="KW-0732">Signal</keyword>
<keyword evidence="4" id="KW-1185">Reference proteome</keyword>
<feature type="region of interest" description="Disordered" evidence="1">
    <location>
        <begin position="276"/>
        <end position="307"/>
    </location>
</feature>
<evidence type="ECO:0000313" key="4">
    <source>
        <dbReference type="Proteomes" id="UP000295361"/>
    </source>
</evidence>
<protein>
    <recommendedName>
        <fullName evidence="5">Sel1 repeat-containing protein</fullName>
    </recommendedName>
</protein>